<reference evidence="1 2" key="1">
    <citation type="journal article" date="2019" name="Appl. Environ. Microbiol.">
        <title>Co-occurrence of broad and narrow host-range viruses infecting the toxic bloom-forming cyanobacterium Microcystis aeruginosa.</title>
        <authorList>
            <person name="Morimoto D."/>
            <person name="Tominaga K."/>
            <person name="Nishimura Y."/>
            <person name="Yoshida N."/>
            <person name="Kimura S."/>
            <person name="Sako Y."/>
            <person name="Yoshida T."/>
        </authorList>
    </citation>
    <scope>NUCLEOTIDE SEQUENCE [LARGE SCALE GENOMIC DNA]</scope>
    <source>
        <strain evidence="1 2">11-30S32</strain>
    </source>
</reference>
<evidence type="ECO:0000313" key="2">
    <source>
        <dbReference type="Proteomes" id="UP000321223"/>
    </source>
</evidence>
<accession>A0A510PPN1</accession>
<comment type="caution">
    <text evidence="1">The sequence shown here is derived from an EMBL/GenBank/DDBJ whole genome shotgun (WGS) entry which is preliminary data.</text>
</comment>
<gene>
    <name evidence="1" type="ORF">MAE30S32_44590</name>
</gene>
<sequence length="77" mass="8941">MWLEKKTRVDQRIVSLSQPHVRPIVRGKAGKPTEFGAKLSVSCVDNYVFLHRLSWENFNESQDLKAQVENFKETYGC</sequence>
<name>A0A510PPN1_MICAE</name>
<organism evidence="1 2">
    <name type="scientific">Microcystis aeruginosa 11-30S32</name>
    <dbReference type="NCBI Taxonomy" id="2358142"/>
    <lineage>
        <taxon>Bacteria</taxon>
        <taxon>Bacillati</taxon>
        <taxon>Cyanobacteriota</taxon>
        <taxon>Cyanophyceae</taxon>
        <taxon>Oscillatoriophycideae</taxon>
        <taxon>Chroococcales</taxon>
        <taxon>Microcystaceae</taxon>
        <taxon>Microcystis</taxon>
    </lineage>
</organism>
<dbReference type="Proteomes" id="UP000321223">
    <property type="component" value="Unassembled WGS sequence"/>
</dbReference>
<proteinExistence type="predicted"/>
<evidence type="ECO:0000313" key="1">
    <source>
        <dbReference type="EMBL" id="GCA95807.1"/>
    </source>
</evidence>
<protein>
    <recommendedName>
        <fullName evidence="3">Transposase</fullName>
    </recommendedName>
</protein>
<dbReference type="EMBL" id="BHVU01000475">
    <property type="protein sequence ID" value="GCA95807.1"/>
    <property type="molecule type" value="Genomic_DNA"/>
</dbReference>
<evidence type="ECO:0008006" key="3">
    <source>
        <dbReference type="Google" id="ProtNLM"/>
    </source>
</evidence>
<dbReference type="AlphaFoldDB" id="A0A510PPN1"/>